<feature type="transmembrane region" description="Helical" evidence="1">
    <location>
        <begin position="84"/>
        <end position="101"/>
    </location>
</feature>
<feature type="transmembrane region" description="Helical" evidence="1">
    <location>
        <begin position="54"/>
        <end position="72"/>
    </location>
</feature>
<sequence length="141" mass="14497">MDAVTGPGVGDRSIDRRTVVIGVLDVVLLSALVAGGALSHGHDPITAPIETLETVLPFVLGWLVVAAIAGVYTSDVSSSVGRTIRLLTVTWLGAANVGLLLRQSALFDGGAAWPFPLVMTGLGLLVIVGWRVVVTALTASE</sequence>
<reference evidence="2 3" key="1">
    <citation type="submission" date="2018-10" db="EMBL/GenBank/DDBJ databases">
        <title>Natrarchaeobius chitinivorans gen. nov., sp. nov., and Natrarchaeobius haloalkaliphilus sp. nov., alkaliphilic, chitin-utilizing haloarchaea from hypersaline alkaline lakes.</title>
        <authorList>
            <person name="Sorokin D.Y."/>
            <person name="Elcheninov A.G."/>
            <person name="Kostrikina N.A."/>
            <person name="Bale N.J."/>
            <person name="Sinninghe Damste J.S."/>
            <person name="Khijniak T.V."/>
            <person name="Kublanov I.V."/>
            <person name="Toshchakov S.V."/>
        </authorList>
    </citation>
    <scope>NUCLEOTIDE SEQUENCE [LARGE SCALE GENOMIC DNA]</scope>
    <source>
        <strain evidence="2 3">AArcht4T</strain>
    </source>
</reference>
<dbReference type="AlphaFoldDB" id="A0A3N6LMW6"/>
<dbReference type="Pfam" id="PF11255">
    <property type="entry name" value="DUF3054"/>
    <property type="match status" value="1"/>
</dbReference>
<evidence type="ECO:0000256" key="1">
    <source>
        <dbReference type="SAM" id="Phobius"/>
    </source>
</evidence>
<dbReference type="OrthoDB" id="177006at2157"/>
<keyword evidence="1" id="KW-0812">Transmembrane</keyword>
<evidence type="ECO:0000313" key="2">
    <source>
        <dbReference type="EMBL" id="RQG90578.1"/>
    </source>
</evidence>
<organism evidence="2 3">
    <name type="scientific">Natrarchaeobius chitinivorans</name>
    <dbReference type="NCBI Taxonomy" id="1679083"/>
    <lineage>
        <taxon>Archaea</taxon>
        <taxon>Methanobacteriati</taxon>
        <taxon>Methanobacteriota</taxon>
        <taxon>Stenosarchaea group</taxon>
        <taxon>Halobacteria</taxon>
        <taxon>Halobacteriales</taxon>
        <taxon>Natrialbaceae</taxon>
        <taxon>Natrarchaeobius</taxon>
    </lineage>
</organism>
<name>A0A3N6LMW6_NATCH</name>
<dbReference type="EMBL" id="REGA01000026">
    <property type="protein sequence ID" value="RQG90578.1"/>
    <property type="molecule type" value="Genomic_DNA"/>
</dbReference>
<dbReference type="RefSeq" id="WP_124197458.1">
    <property type="nucleotide sequence ID" value="NZ_REGA01000026.1"/>
</dbReference>
<proteinExistence type="predicted"/>
<dbReference type="InterPro" id="IPR021414">
    <property type="entry name" value="DUF3054"/>
</dbReference>
<comment type="caution">
    <text evidence="2">The sequence shown here is derived from an EMBL/GenBank/DDBJ whole genome shotgun (WGS) entry which is preliminary data.</text>
</comment>
<feature type="transmembrane region" description="Helical" evidence="1">
    <location>
        <begin position="113"/>
        <end position="134"/>
    </location>
</feature>
<protein>
    <submittedName>
        <fullName evidence="2">DUF3054 domain-containing protein</fullName>
    </submittedName>
</protein>
<accession>A0A3N6LMW6</accession>
<gene>
    <name evidence="2" type="ORF">EA473_20730</name>
</gene>
<keyword evidence="3" id="KW-1185">Reference proteome</keyword>
<feature type="transmembrane region" description="Helical" evidence="1">
    <location>
        <begin position="19"/>
        <end position="42"/>
    </location>
</feature>
<evidence type="ECO:0000313" key="3">
    <source>
        <dbReference type="Proteomes" id="UP000282323"/>
    </source>
</evidence>
<dbReference type="Proteomes" id="UP000282323">
    <property type="component" value="Unassembled WGS sequence"/>
</dbReference>
<keyword evidence="1" id="KW-0472">Membrane</keyword>
<keyword evidence="1" id="KW-1133">Transmembrane helix</keyword>